<name>A0A9P3G9M1_9APHY</name>
<evidence type="ECO:0000313" key="2">
    <source>
        <dbReference type="Proteomes" id="UP000703269"/>
    </source>
</evidence>
<comment type="caution">
    <text evidence="1">The sequence shown here is derived from an EMBL/GenBank/DDBJ whole genome shotgun (WGS) entry which is preliminary data.</text>
</comment>
<dbReference type="EMBL" id="BPQB01000023">
    <property type="protein sequence ID" value="GJE91938.1"/>
    <property type="molecule type" value="Genomic_DNA"/>
</dbReference>
<reference evidence="1 2" key="1">
    <citation type="submission" date="2021-08" db="EMBL/GenBank/DDBJ databases">
        <title>Draft Genome Sequence of Phanerochaete sordida strain YK-624.</title>
        <authorList>
            <person name="Mori T."/>
            <person name="Dohra H."/>
            <person name="Suzuki T."/>
            <person name="Kawagishi H."/>
            <person name="Hirai H."/>
        </authorList>
    </citation>
    <scope>NUCLEOTIDE SEQUENCE [LARGE SCALE GENOMIC DNA]</scope>
    <source>
        <strain evidence="1 2">YK-624</strain>
    </source>
</reference>
<gene>
    <name evidence="1" type="ORF">PsYK624_080900</name>
</gene>
<organism evidence="1 2">
    <name type="scientific">Phanerochaete sordida</name>
    <dbReference type="NCBI Taxonomy" id="48140"/>
    <lineage>
        <taxon>Eukaryota</taxon>
        <taxon>Fungi</taxon>
        <taxon>Dikarya</taxon>
        <taxon>Basidiomycota</taxon>
        <taxon>Agaricomycotina</taxon>
        <taxon>Agaricomycetes</taxon>
        <taxon>Polyporales</taxon>
        <taxon>Phanerochaetaceae</taxon>
        <taxon>Phanerochaete</taxon>
    </lineage>
</organism>
<evidence type="ECO:0008006" key="3">
    <source>
        <dbReference type="Google" id="ProtNLM"/>
    </source>
</evidence>
<protein>
    <recommendedName>
        <fullName evidence="3">F-box domain-containing protein</fullName>
    </recommendedName>
</protein>
<dbReference type="OrthoDB" id="2749647at2759"/>
<proteinExistence type="predicted"/>
<evidence type="ECO:0000313" key="1">
    <source>
        <dbReference type="EMBL" id="GJE91938.1"/>
    </source>
</evidence>
<accession>A0A9P3G9M1</accession>
<dbReference type="AlphaFoldDB" id="A0A9P3G9M1"/>
<keyword evidence="2" id="KW-1185">Reference proteome</keyword>
<dbReference type="Proteomes" id="UP000703269">
    <property type="component" value="Unassembled WGS sequence"/>
</dbReference>
<sequence length="281" mass="31741">MDRLPEEILRDILAYNLRVPHAEFLLYRDYHGDPPAPPRPASHLLVSKRWLRVGTPLLYDCMRLQKPEHTAAVAQLVCAHPHVGAAVRCLRLEGGFGKELVHVAKHLTGSRSLYVDVRVESSHSITGLKKALGMLNPVELYIREETGRDNKKMVEVRALLYAHIRLGRWASLRTLSLSNNCWRQESLGELADALAQSSIEELVCNAEDAGYWIAHKPMQDVFKLPSLQRVICRGITIQKWTEKALRKNSLSHTDKPKFVFVHNGASDDARAEFQALIDMAS</sequence>